<accession>A0ABR1V1P7</accession>
<dbReference type="GeneID" id="92049200"/>
<evidence type="ECO:0000313" key="1">
    <source>
        <dbReference type="EMBL" id="KAK8065078.1"/>
    </source>
</evidence>
<keyword evidence="2" id="KW-1185">Reference proteome</keyword>
<evidence type="ECO:0000313" key="2">
    <source>
        <dbReference type="Proteomes" id="UP001433268"/>
    </source>
</evidence>
<protein>
    <submittedName>
        <fullName evidence="1">Uncharacterized protein</fullName>
    </submittedName>
</protein>
<gene>
    <name evidence="1" type="ORF">PG997_011825</name>
</gene>
<proteinExistence type="predicted"/>
<organism evidence="1 2">
    <name type="scientific">Apiospora hydei</name>
    <dbReference type="NCBI Taxonomy" id="1337664"/>
    <lineage>
        <taxon>Eukaryota</taxon>
        <taxon>Fungi</taxon>
        <taxon>Dikarya</taxon>
        <taxon>Ascomycota</taxon>
        <taxon>Pezizomycotina</taxon>
        <taxon>Sordariomycetes</taxon>
        <taxon>Xylariomycetidae</taxon>
        <taxon>Amphisphaeriales</taxon>
        <taxon>Apiosporaceae</taxon>
        <taxon>Apiospora</taxon>
    </lineage>
</organism>
<sequence length="104" mass="11754">MHAVCPIESPFRSAELLSCFRTCSVEVRRQIPVKIEKRHFWLERDGRETGFTADREEYLERIQPDVGPCEPDAKLVCNGTRNSVVFELSALRGTLADDFEGAPG</sequence>
<name>A0ABR1V1P7_9PEZI</name>
<dbReference type="Proteomes" id="UP001433268">
    <property type="component" value="Unassembled WGS sequence"/>
</dbReference>
<dbReference type="RefSeq" id="XP_066661832.1">
    <property type="nucleotide sequence ID" value="XM_066816140.1"/>
</dbReference>
<dbReference type="EMBL" id="JAQQWN010000009">
    <property type="protein sequence ID" value="KAK8065078.1"/>
    <property type="molecule type" value="Genomic_DNA"/>
</dbReference>
<comment type="caution">
    <text evidence="1">The sequence shown here is derived from an EMBL/GenBank/DDBJ whole genome shotgun (WGS) entry which is preliminary data.</text>
</comment>
<reference evidence="1 2" key="1">
    <citation type="submission" date="2023-01" db="EMBL/GenBank/DDBJ databases">
        <title>Analysis of 21 Apiospora genomes using comparative genomics revels a genus with tremendous synthesis potential of carbohydrate active enzymes and secondary metabolites.</title>
        <authorList>
            <person name="Sorensen T."/>
        </authorList>
    </citation>
    <scope>NUCLEOTIDE SEQUENCE [LARGE SCALE GENOMIC DNA]</scope>
    <source>
        <strain evidence="1 2">CBS 114990</strain>
    </source>
</reference>